<feature type="region of interest" description="Disordered" evidence="1">
    <location>
        <begin position="1"/>
        <end position="79"/>
    </location>
</feature>
<dbReference type="InterPro" id="IPR035892">
    <property type="entry name" value="C2_domain_sf"/>
</dbReference>
<feature type="region of interest" description="Disordered" evidence="1">
    <location>
        <begin position="187"/>
        <end position="217"/>
    </location>
</feature>
<feature type="domain" description="C2" evidence="2">
    <location>
        <begin position="170"/>
        <end position="404"/>
    </location>
</feature>
<dbReference type="SUPFAM" id="SSF49562">
    <property type="entry name" value="C2 domain (Calcium/lipid-binding domain, CaLB)"/>
    <property type="match status" value="1"/>
</dbReference>
<organism evidence="3 4">
    <name type="scientific">Naegleria fowleri</name>
    <name type="common">Brain eating amoeba</name>
    <dbReference type="NCBI Taxonomy" id="5763"/>
    <lineage>
        <taxon>Eukaryota</taxon>
        <taxon>Discoba</taxon>
        <taxon>Heterolobosea</taxon>
        <taxon>Tetramitia</taxon>
        <taxon>Eutetramitia</taxon>
        <taxon>Vahlkampfiidae</taxon>
        <taxon>Naegleria</taxon>
    </lineage>
</organism>
<evidence type="ECO:0000259" key="2">
    <source>
        <dbReference type="SMART" id="SM00239"/>
    </source>
</evidence>
<dbReference type="Proteomes" id="UP000444721">
    <property type="component" value="Unassembled WGS sequence"/>
</dbReference>
<sequence length="886" mass="99090">MTHSNHQQNNHRPPRPLPSTPNNEEKNKNNNQINSQQIMPSSSASTTITNNTSHHAQKRKSVGHTTTTNINSSSEQNPFAMSTTFNATSTTGSSSVTIIKQNSGVDNVTLRRKSPSFSTSPTSSMPSSTNSNSHHSFGSVGTVNDTFSQNSNSAATIPSAVSLHHYNGPIIYLRIARVDYLNTYPVNPSSSSNSTMSTSPMNNNTNNGSSSNNATSSPSPYSLNVFSAFTSVSSSASSPISSNYMDKVSKLASYNPYVVVQYGKIGSNTSSLTSSSGSSVNGNDNSGTNASNSPTSDDGHVFVFEQKTKVVQNDIFPIWNTCMEFPLLNSKSSLPFLSKYVPSSLFSNAINSAQSGEFLNQSIDGGSVITFKVMNQNRYRKDTVIAQAELKLSELAYLNKDEKVSLKMRKPGEMLASGKSDLLSPGEPLPETCPILNLDVRMDWTDKYYKRNGDDDSAHGFSNWHDAISHIQHQEDSKNMEGDDEDDDDPLFRKKQVTPEMRNKIHEKIMNQCEVLKMLCLFVPKKWHIIPKPDKLILISPTQFLNEEIFTDSINIYYVYEQNSVNVMEDMLKNCEKRPNFELVLPLHKFRMLKRWEGFRFSCYYSLYKKVFLQDVICIQSNIGITYVFQYVTNCGGYNKPILEKLLERVTLQPTFYTKELDRPKIWCGAVPLGWRIFSKDNIVTLVSPFQCNSKLSCIDNIQLQPFLSNMSVLERIHFILEKLKDIPEFESVDVIKEPFPTNLFDLGTLHEDALNAYTIGEQCEVVPESEIPFEPHFIKERRKAISTFSTVSQETFEEAYGIIFAVRLKSKTPSVVEGNNNSTNVASSTSAVQSNSNEATVYYQKSIVIKMKNVDYQLHAFYKSSFSNLPSEAALNCLVQALKLN</sequence>
<dbReference type="CDD" id="cd00030">
    <property type="entry name" value="C2"/>
    <property type="match status" value="1"/>
</dbReference>
<dbReference type="InterPro" id="IPR000008">
    <property type="entry name" value="C2_dom"/>
</dbReference>
<name>A0A6A5BSE7_NAEFO</name>
<dbReference type="RefSeq" id="XP_044565696.1">
    <property type="nucleotide sequence ID" value="XM_044703327.1"/>
</dbReference>
<feature type="region of interest" description="Disordered" evidence="1">
    <location>
        <begin position="271"/>
        <end position="298"/>
    </location>
</feature>
<dbReference type="GeneID" id="68119986"/>
<dbReference type="OMA" id="KIWCGAV"/>
<accession>A0A6A5BSE7</accession>
<evidence type="ECO:0000313" key="3">
    <source>
        <dbReference type="EMBL" id="KAF0980983.1"/>
    </source>
</evidence>
<feature type="region of interest" description="Disordered" evidence="1">
    <location>
        <begin position="106"/>
        <end position="144"/>
    </location>
</feature>
<feature type="compositionally biased region" description="Low complexity" evidence="1">
    <location>
        <begin position="115"/>
        <end position="139"/>
    </location>
</feature>
<dbReference type="VEuPathDB" id="AmoebaDB:NfTy_080490"/>
<keyword evidence="4" id="KW-1185">Reference proteome</keyword>
<feature type="compositionally biased region" description="Polar residues" evidence="1">
    <location>
        <begin position="1"/>
        <end position="11"/>
    </location>
</feature>
<proteinExistence type="predicted"/>
<dbReference type="SMART" id="SM00239">
    <property type="entry name" value="C2"/>
    <property type="match status" value="1"/>
</dbReference>
<dbReference type="EMBL" id="VFQX01000016">
    <property type="protein sequence ID" value="KAF0980983.1"/>
    <property type="molecule type" value="Genomic_DNA"/>
</dbReference>
<dbReference type="VEuPathDB" id="AmoebaDB:NF0051160"/>
<reference evidence="3 4" key="1">
    <citation type="journal article" date="2019" name="Sci. Rep.">
        <title>Nanopore sequencing improves the draft genome of the human pathogenic amoeba Naegleria fowleri.</title>
        <authorList>
            <person name="Liechti N."/>
            <person name="Schurch N."/>
            <person name="Bruggmann R."/>
            <person name="Wittwer M."/>
        </authorList>
    </citation>
    <scope>NUCLEOTIDE SEQUENCE [LARGE SCALE GENOMIC DNA]</scope>
    <source>
        <strain evidence="3 4">ATCC 30894</strain>
    </source>
</reference>
<feature type="compositionally biased region" description="Low complexity" evidence="1">
    <location>
        <begin position="41"/>
        <end position="54"/>
    </location>
</feature>
<protein>
    <recommendedName>
        <fullName evidence="2">C2 domain-containing protein</fullName>
    </recommendedName>
</protein>
<comment type="caution">
    <text evidence="3">The sequence shown here is derived from an EMBL/GenBank/DDBJ whole genome shotgun (WGS) entry which is preliminary data.</text>
</comment>
<dbReference type="VEuPathDB" id="AmoebaDB:FDP41_012771"/>
<dbReference type="Gene3D" id="2.60.40.150">
    <property type="entry name" value="C2 domain"/>
    <property type="match status" value="1"/>
</dbReference>
<feature type="compositionally biased region" description="Polar residues" evidence="1">
    <location>
        <begin position="63"/>
        <end position="79"/>
    </location>
</feature>
<dbReference type="Pfam" id="PF00168">
    <property type="entry name" value="C2"/>
    <property type="match status" value="1"/>
</dbReference>
<dbReference type="AlphaFoldDB" id="A0A6A5BSE7"/>
<feature type="compositionally biased region" description="Low complexity" evidence="1">
    <location>
        <begin position="271"/>
        <end position="289"/>
    </location>
</feature>
<gene>
    <name evidence="3" type="ORF">FDP41_012771</name>
</gene>
<evidence type="ECO:0000256" key="1">
    <source>
        <dbReference type="SAM" id="MobiDB-lite"/>
    </source>
</evidence>
<dbReference type="OrthoDB" id="10260871at2759"/>
<evidence type="ECO:0000313" key="4">
    <source>
        <dbReference type="Proteomes" id="UP000444721"/>
    </source>
</evidence>